<dbReference type="InterPro" id="IPR017736">
    <property type="entry name" value="Glyco_hydro_1_beta-glucosidase"/>
</dbReference>
<keyword evidence="7 12" id="KW-0326">Glycosidase</keyword>
<evidence type="ECO:0000256" key="6">
    <source>
        <dbReference type="ARBA" id="ARBA00023277"/>
    </source>
</evidence>
<dbReference type="GO" id="GO:0008422">
    <property type="term" value="F:beta-glucosidase activity"/>
    <property type="evidence" value="ECO:0007669"/>
    <property type="project" value="UniProtKB-EC"/>
</dbReference>
<keyword evidence="4 12" id="KW-0378">Hydrolase</keyword>
<evidence type="ECO:0000313" key="13">
    <source>
        <dbReference type="EMBL" id="RLJ91215.1"/>
    </source>
</evidence>
<feature type="binding site" evidence="10">
    <location>
        <position position="125"/>
    </location>
    <ligand>
        <name>substrate</name>
    </ligand>
</feature>
<organism evidence="13 14">
    <name type="scientific">Planococcus citreus</name>
    <dbReference type="NCBI Taxonomy" id="1373"/>
    <lineage>
        <taxon>Bacteria</taxon>
        <taxon>Bacillati</taxon>
        <taxon>Bacillota</taxon>
        <taxon>Bacilli</taxon>
        <taxon>Bacillales</taxon>
        <taxon>Caryophanaceae</taxon>
        <taxon>Planococcus</taxon>
    </lineage>
</organism>
<feature type="active site" description="Proton donor" evidence="9">
    <location>
        <position position="170"/>
    </location>
</feature>
<evidence type="ECO:0000256" key="12">
    <source>
        <dbReference type="RuleBase" id="RU361175"/>
    </source>
</evidence>
<dbReference type="SUPFAM" id="SSF51445">
    <property type="entry name" value="(Trans)glycosidases"/>
    <property type="match status" value="1"/>
</dbReference>
<dbReference type="AlphaFoldDB" id="A0A497YM19"/>
<feature type="active site" description="Nucleophile" evidence="9 11">
    <location>
        <position position="381"/>
    </location>
</feature>
<comment type="similarity">
    <text evidence="2 12">Belongs to the glycosyl hydrolase 1 family.</text>
</comment>
<dbReference type="Gene3D" id="3.20.20.80">
    <property type="entry name" value="Glycosidases"/>
    <property type="match status" value="1"/>
</dbReference>
<comment type="caution">
    <text evidence="13">The sequence shown here is derived from an EMBL/GenBank/DDBJ whole genome shotgun (WGS) entry which is preliminary data.</text>
</comment>
<evidence type="ECO:0000256" key="4">
    <source>
        <dbReference type="ARBA" id="ARBA00022801"/>
    </source>
</evidence>
<comment type="catalytic activity">
    <reaction evidence="1 12">
        <text>Hydrolysis of terminal, non-reducing beta-D-glucosyl residues with release of beta-D-glucose.</text>
        <dbReference type="EC" id="3.2.1.21"/>
    </reaction>
</comment>
<evidence type="ECO:0000313" key="14">
    <source>
        <dbReference type="Proteomes" id="UP000280791"/>
    </source>
</evidence>
<evidence type="ECO:0000256" key="10">
    <source>
        <dbReference type="PIRSR" id="PIRSR617736-2"/>
    </source>
</evidence>
<dbReference type="InterPro" id="IPR033132">
    <property type="entry name" value="GH_1_N_CS"/>
</dbReference>
<evidence type="ECO:0000256" key="5">
    <source>
        <dbReference type="ARBA" id="ARBA00023001"/>
    </source>
</evidence>
<keyword evidence="6" id="KW-0119">Carbohydrate metabolism</keyword>
<name>A0A497YM19_9BACL</name>
<dbReference type="Proteomes" id="UP000280791">
    <property type="component" value="Unassembled WGS sequence"/>
</dbReference>
<feature type="binding site" evidence="10">
    <location>
        <position position="304"/>
    </location>
    <ligand>
        <name>substrate</name>
    </ligand>
</feature>
<dbReference type="PRINTS" id="PR00131">
    <property type="entry name" value="GLHYDRLASE1"/>
</dbReference>
<sequence length="476" mass="55089">MNHDGIHMKFPHDFLFGAASASYQVEGAANKDGKGPTNWDVFSKIPGKTFEGTNGDIAVDHYHRYKEDIRLMAEMGLESYRFSVSWARILPDGDGEVNEKGLAFYNSLIDECLKYGIVPFVTLYHWDLPLALEEDGGWTNKRTAEAFVKYSEICFRSFGDRVKHWITFNETVMFCGLGYLKGAHPPGIQNDEKKYFQATHYVFYAHAKAIEIYKGLKQYGEIGITHVFLPAYSVNDREENLRAAQHANEFETFWYYDPILKGEYPRYVLDVLEEKGWTPEWTEEELDTLRRNAGLNDFIGLNYYQPIRVEKNHETAAVIEHSRETSTLAPGSPSFDGYYRTVKMADKTYTKWGWEISPEGFLDGLHMLKARYGDVKMYVTENGLGDEDPIIDGEIVDVPRIKYIEEHLKVIKKAIHQGINLKGYYAWSAIDLLSWLNGYKKQYGFIYVDHKDGLNRKKKLSFHWYKHVIETRGEEL</sequence>
<dbReference type="PANTHER" id="PTHR10353:SF36">
    <property type="entry name" value="LP05116P"/>
    <property type="match status" value="1"/>
</dbReference>
<keyword evidence="5" id="KW-0136">Cellulose degradation</keyword>
<proteinExistence type="inferred from homology"/>
<evidence type="ECO:0000256" key="11">
    <source>
        <dbReference type="PROSITE-ProRule" id="PRU10055"/>
    </source>
</evidence>
<feature type="binding site" evidence="10">
    <location>
        <position position="427"/>
    </location>
    <ligand>
        <name>substrate</name>
    </ligand>
</feature>
<gene>
    <name evidence="13" type="ORF">DFR62_1373</name>
</gene>
<evidence type="ECO:0000256" key="2">
    <source>
        <dbReference type="ARBA" id="ARBA00010838"/>
    </source>
</evidence>
<feature type="binding site" evidence="10">
    <location>
        <position position="24"/>
    </location>
    <ligand>
        <name>substrate</name>
    </ligand>
</feature>
<evidence type="ECO:0000256" key="7">
    <source>
        <dbReference type="ARBA" id="ARBA00023295"/>
    </source>
</evidence>
<dbReference type="PROSITE" id="PS00653">
    <property type="entry name" value="GLYCOSYL_HYDROL_F1_2"/>
    <property type="match status" value="1"/>
</dbReference>
<dbReference type="PROSITE" id="PS00572">
    <property type="entry name" value="GLYCOSYL_HYDROL_F1_1"/>
    <property type="match status" value="1"/>
</dbReference>
<keyword evidence="14" id="KW-1185">Reference proteome</keyword>
<dbReference type="Pfam" id="PF00232">
    <property type="entry name" value="Glyco_hydro_1"/>
    <property type="match status" value="1"/>
</dbReference>
<dbReference type="InterPro" id="IPR017853">
    <property type="entry name" value="GH"/>
</dbReference>
<evidence type="ECO:0000256" key="1">
    <source>
        <dbReference type="ARBA" id="ARBA00000448"/>
    </source>
</evidence>
<dbReference type="GO" id="GO:0030245">
    <property type="term" value="P:cellulose catabolic process"/>
    <property type="evidence" value="ECO:0007669"/>
    <property type="project" value="UniProtKB-KW"/>
</dbReference>
<evidence type="ECO:0000256" key="8">
    <source>
        <dbReference type="ARBA" id="ARBA00023326"/>
    </source>
</evidence>
<feature type="binding site" evidence="10">
    <location>
        <position position="169"/>
    </location>
    <ligand>
        <name>substrate</name>
    </ligand>
</feature>
<reference evidence="13 14" key="1">
    <citation type="submission" date="2018-10" db="EMBL/GenBank/DDBJ databases">
        <title>Genomic Encyclopedia of Type Strains, Phase IV (KMG-IV): sequencing the most valuable type-strain genomes for metagenomic binning, comparative biology and taxonomic classification.</title>
        <authorList>
            <person name="Goeker M."/>
        </authorList>
    </citation>
    <scope>NUCLEOTIDE SEQUENCE [LARGE SCALE GENOMIC DNA]</scope>
    <source>
        <strain evidence="13 14">DSM 20549</strain>
    </source>
</reference>
<dbReference type="EMBL" id="RCCP01000001">
    <property type="protein sequence ID" value="RLJ91215.1"/>
    <property type="molecule type" value="Genomic_DNA"/>
</dbReference>
<dbReference type="PANTHER" id="PTHR10353">
    <property type="entry name" value="GLYCOSYL HYDROLASE"/>
    <property type="match status" value="1"/>
</dbReference>
<dbReference type="InterPro" id="IPR018120">
    <property type="entry name" value="Glyco_hydro_1_AS"/>
</dbReference>
<dbReference type="InterPro" id="IPR001360">
    <property type="entry name" value="Glyco_hydro_1"/>
</dbReference>
<evidence type="ECO:0000256" key="3">
    <source>
        <dbReference type="ARBA" id="ARBA00012744"/>
    </source>
</evidence>
<protein>
    <recommendedName>
        <fullName evidence="3 12">Beta-glucosidase</fullName>
        <ecNumber evidence="3 12">3.2.1.21</ecNumber>
    </recommendedName>
</protein>
<dbReference type="FunFam" id="3.20.20.80:FF:000004">
    <property type="entry name" value="Beta-glucosidase 6-phospho-beta-glucosidase"/>
    <property type="match status" value="1"/>
</dbReference>
<accession>A0A497YM19</accession>
<dbReference type="NCBIfam" id="TIGR03356">
    <property type="entry name" value="BGL"/>
    <property type="match status" value="1"/>
</dbReference>
<dbReference type="GO" id="GO:0005829">
    <property type="term" value="C:cytosol"/>
    <property type="evidence" value="ECO:0007669"/>
    <property type="project" value="TreeGrafter"/>
</dbReference>
<evidence type="ECO:0000256" key="9">
    <source>
        <dbReference type="PIRSR" id="PIRSR617736-1"/>
    </source>
</evidence>
<keyword evidence="8" id="KW-0624">Polysaccharide degradation</keyword>
<dbReference type="EC" id="3.2.1.21" evidence="3 12"/>